<protein>
    <submittedName>
        <fullName evidence="1">Uncharacterized protein</fullName>
    </submittedName>
</protein>
<proteinExistence type="predicted"/>
<evidence type="ECO:0000313" key="1">
    <source>
        <dbReference type="EMBL" id="QJA44519.1"/>
    </source>
</evidence>
<sequence length="89" mass="9718">MEAKLLNLAEALKVYAIVGKAIEEFDSIPGALLSLTSDEFIQCAEIMLGKTKEELAKEDNWSIVETTIAGVEQNMISELATVVKYLGVK</sequence>
<name>A0A6H1ZAM7_9ZZZZ</name>
<dbReference type="EMBL" id="MT143977">
    <property type="protein sequence ID" value="QJA44519.1"/>
    <property type="molecule type" value="Genomic_DNA"/>
</dbReference>
<dbReference type="AlphaFoldDB" id="A0A6H1ZAM7"/>
<gene>
    <name evidence="1" type="ORF">TM448A00111_0022</name>
    <name evidence="2" type="ORF">TM448B00196_0022</name>
</gene>
<organism evidence="1">
    <name type="scientific">viral metagenome</name>
    <dbReference type="NCBI Taxonomy" id="1070528"/>
    <lineage>
        <taxon>unclassified sequences</taxon>
        <taxon>metagenomes</taxon>
        <taxon>organismal metagenomes</taxon>
    </lineage>
</organism>
<dbReference type="EMBL" id="MT144598">
    <property type="protein sequence ID" value="QJH94235.1"/>
    <property type="molecule type" value="Genomic_DNA"/>
</dbReference>
<evidence type="ECO:0000313" key="2">
    <source>
        <dbReference type="EMBL" id="QJH94235.1"/>
    </source>
</evidence>
<accession>A0A6H1ZAM7</accession>
<reference evidence="1" key="1">
    <citation type="submission" date="2020-03" db="EMBL/GenBank/DDBJ databases">
        <title>The deep terrestrial virosphere.</title>
        <authorList>
            <person name="Holmfeldt K."/>
            <person name="Nilsson E."/>
            <person name="Simone D."/>
            <person name="Lopez-Fernandez M."/>
            <person name="Wu X."/>
            <person name="de Brujin I."/>
            <person name="Lundin D."/>
            <person name="Andersson A."/>
            <person name="Bertilsson S."/>
            <person name="Dopson M."/>
        </authorList>
    </citation>
    <scope>NUCLEOTIDE SEQUENCE</scope>
    <source>
        <strain evidence="1">TM448A00111</strain>
        <strain evidence="2">TM448B00196</strain>
    </source>
</reference>